<reference evidence="1 2" key="1">
    <citation type="journal article" date="2021" name="Nat. Commun.">
        <title>Genetic determinants of endophytism in the Arabidopsis root mycobiome.</title>
        <authorList>
            <person name="Mesny F."/>
            <person name="Miyauchi S."/>
            <person name="Thiergart T."/>
            <person name="Pickel B."/>
            <person name="Atanasova L."/>
            <person name="Karlsson M."/>
            <person name="Huettel B."/>
            <person name="Barry K.W."/>
            <person name="Haridas S."/>
            <person name="Chen C."/>
            <person name="Bauer D."/>
            <person name="Andreopoulos W."/>
            <person name="Pangilinan J."/>
            <person name="LaButti K."/>
            <person name="Riley R."/>
            <person name="Lipzen A."/>
            <person name="Clum A."/>
            <person name="Drula E."/>
            <person name="Henrissat B."/>
            <person name="Kohler A."/>
            <person name="Grigoriev I.V."/>
            <person name="Martin F.M."/>
            <person name="Hacquard S."/>
        </authorList>
    </citation>
    <scope>NUCLEOTIDE SEQUENCE [LARGE SCALE GENOMIC DNA]</scope>
    <source>
        <strain evidence="1 2">MPI-SDFR-AT-0079</strain>
    </source>
</reference>
<organism evidence="1 2">
    <name type="scientific">Chaetomium tenue</name>
    <dbReference type="NCBI Taxonomy" id="1854479"/>
    <lineage>
        <taxon>Eukaryota</taxon>
        <taxon>Fungi</taxon>
        <taxon>Dikarya</taxon>
        <taxon>Ascomycota</taxon>
        <taxon>Pezizomycotina</taxon>
        <taxon>Sordariomycetes</taxon>
        <taxon>Sordariomycetidae</taxon>
        <taxon>Sordariales</taxon>
        <taxon>Chaetomiaceae</taxon>
        <taxon>Chaetomium</taxon>
    </lineage>
</organism>
<evidence type="ECO:0000313" key="2">
    <source>
        <dbReference type="Proteomes" id="UP000724584"/>
    </source>
</evidence>
<accession>A0ACB7PET1</accession>
<sequence length="536" mass="57073">MAKLALYTLFALLSGFPLSSALQVTPNSPCSSVCRDSLDLDVSDPNSSTTKNSDITCGDADYSSPAGTKFKSCMTCLQTSTFSQGSESDTMWFLYNLRYTAAYCVFGYPNATKSTPCTTSTACGQLQDSIQHGLQDPSGTDAFSYCSAGDGAAMDFSHFDTCIPCISAEGANEYLANYFLALEAGCRQQPAPGTLLGLSDTVFSDTRIEIVDPASLDEDDEKSGPAVPVIVGIVVGVVAFLLIVAGITFVCLRRRRNKRVRASAEADYYAQFNNRHHSSMSFQCQTHMASPRLWPGAEEGLSTPVAETPDVQTHRSSIWKPPYPHEEEQDTTTTIATATTAHIAHHKTPAMPLHITTTVPPTPPPQAYTSPSSAERVYHSPSDFRSPLSAESVRSTSALLPALKPYVPAEHGVHTAAAAAASPTTTITTSPATTAPGTGMTPLLRNHAWPLPSDTTPPPRQGHNRENARRPIIKLDSAVPAMTTTPPPPPPQLKTSRSSGLLAAGGGRKSPMRVTGSPVESWEIQTAFAAPPGGRR</sequence>
<gene>
    <name evidence="1" type="ORF">F5144DRAFT_568835</name>
</gene>
<keyword evidence="2" id="KW-1185">Reference proteome</keyword>
<dbReference type="Proteomes" id="UP000724584">
    <property type="component" value="Unassembled WGS sequence"/>
</dbReference>
<dbReference type="EMBL" id="JAGIZQ010000003">
    <property type="protein sequence ID" value="KAH6636824.1"/>
    <property type="molecule type" value="Genomic_DNA"/>
</dbReference>
<proteinExistence type="predicted"/>
<comment type="caution">
    <text evidence="1">The sequence shown here is derived from an EMBL/GenBank/DDBJ whole genome shotgun (WGS) entry which is preliminary data.</text>
</comment>
<name>A0ACB7PET1_9PEZI</name>
<evidence type="ECO:0000313" key="1">
    <source>
        <dbReference type="EMBL" id="KAH6636824.1"/>
    </source>
</evidence>
<protein>
    <submittedName>
        <fullName evidence="1">Uncharacterized protein</fullName>
    </submittedName>
</protein>